<evidence type="ECO:0000256" key="1">
    <source>
        <dbReference type="SAM" id="MobiDB-lite"/>
    </source>
</evidence>
<reference evidence="3" key="2">
    <citation type="submission" date="2020-05" db="UniProtKB">
        <authorList>
            <consortium name="EnsemblMetazoa"/>
        </authorList>
    </citation>
    <scope>IDENTIFICATION</scope>
</reference>
<dbReference type="VEuPathDB" id="VectorBase:ASIC004962"/>
<dbReference type="EMBL" id="ATLV01013366">
    <property type="status" value="NOT_ANNOTATED_CDS"/>
    <property type="molecule type" value="Genomic_DNA"/>
</dbReference>
<protein>
    <submittedName>
        <fullName evidence="2 3">Uncharacterized protein</fullName>
    </submittedName>
</protein>
<feature type="compositionally biased region" description="Basic and acidic residues" evidence="1">
    <location>
        <begin position="65"/>
        <end position="75"/>
    </location>
</feature>
<sequence length="85" mass="8872">MPATAPAGGSGGNRSLIERQSSERKPPKTPDNPKAHPASQAGSIGGGKIYQAHHHRSAEAAKLVAVDRERSRAPELVELGQGRGE</sequence>
<dbReference type="EnsemblMetazoa" id="ASIC004962-RA">
    <property type="protein sequence ID" value="ASIC004962-PA"/>
    <property type="gene ID" value="ASIC004962"/>
</dbReference>
<evidence type="ECO:0000313" key="2">
    <source>
        <dbReference type="EMBL" id="KFB37796.1"/>
    </source>
</evidence>
<dbReference type="EMBL" id="KE524854">
    <property type="protein sequence ID" value="KFB37796.1"/>
    <property type="molecule type" value="Genomic_DNA"/>
</dbReference>
<feature type="region of interest" description="Disordered" evidence="1">
    <location>
        <begin position="1"/>
        <end position="85"/>
    </location>
</feature>
<feature type="compositionally biased region" description="Basic and acidic residues" evidence="1">
    <location>
        <begin position="16"/>
        <end position="34"/>
    </location>
</feature>
<evidence type="ECO:0000313" key="4">
    <source>
        <dbReference type="Proteomes" id="UP000030765"/>
    </source>
</evidence>
<dbReference type="AlphaFoldDB" id="A0A084VIK2"/>
<proteinExistence type="predicted"/>
<gene>
    <name evidence="2" type="ORF">ZHAS_00004962</name>
</gene>
<keyword evidence="4" id="KW-1185">Reference proteome</keyword>
<dbReference type="Proteomes" id="UP000030765">
    <property type="component" value="Unassembled WGS sequence"/>
</dbReference>
<reference evidence="2 4" key="1">
    <citation type="journal article" date="2014" name="BMC Genomics">
        <title>Genome sequence of Anopheles sinensis provides insight into genetics basis of mosquito competence for malaria parasites.</title>
        <authorList>
            <person name="Zhou D."/>
            <person name="Zhang D."/>
            <person name="Ding G."/>
            <person name="Shi L."/>
            <person name="Hou Q."/>
            <person name="Ye Y."/>
            <person name="Xu Y."/>
            <person name="Zhou H."/>
            <person name="Xiong C."/>
            <person name="Li S."/>
            <person name="Yu J."/>
            <person name="Hong S."/>
            <person name="Yu X."/>
            <person name="Zou P."/>
            <person name="Chen C."/>
            <person name="Chang X."/>
            <person name="Wang W."/>
            <person name="Lv Y."/>
            <person name="Sun Y."/>
            <person name="Ma L."/>
            <person name="Shen B."/>
            <person name="Zhu C."/>
        </authorList>
    </citation>
    <scope>NUCLEOTIDE SEQUENCE [LARGE SCALE GENOMIC DNA]</scope>
</reference>
<accession>A0A084VIK2</accession>
<name>A0A084VIK2_ANOSI</name>
<evidence type="ECO:0000313" key="3">
    <source>
        <dbReference type="EnsemblMetazoa" id="ASIC004962-PA"/>
    </source>
</evidence>
<organism evidence="2">
    <name type="scientific">Anopheles sinensis</name>
    <name type="common">Mosquito</name>
    <dbReference type="NCBI Taxonomy" id="74873"/>
    <lineage>
        <taxon>Eukaryota</taxon>
        <taxon>Metazoa</taxon>
        <taxon>Ecdysozoa</taxon>
        <taxon>Arthropoda</taxon>
        <taxon>Hexapoda</taxon>
        <taxon>Insecta</taxon>
        <taxon>Pterygota</taxon>
        <taxon>Neoptera</taxon>
        <taxon>Endopterygota</taxon>
        <taxon>Diptera</taxon>
        <taxon>Nematocera</taxon>
        <taxon>Culicoidea</taxon>
        <taxon>Culicidae</taxon>
        <taxon>Anophelinae</taxon>
        <taxon>Anopheles</taxon>
    </lineage>
</organism>